<protein>
    <submittedName>
        <fullName evidence="7">Flagellar protein FliO/FliZ</fullName>
    </submittedName>
</protein>
<evidence type="ECO:0000256" key="5">
    <source>
        <dbReference type="ARBA" id="ARBA00023136"/>
    </source>
</evidence>
<comment type="caution">
    <text evidence="7">The sequence shown here is derived from an EMBL/GenBank/DDBJ whole genome shotgun (WGS) entry which is preliminary data.</text>
</comment>
<keyword evidence="7" id="KW-0282">Flagellum</keyword>
<dbReference type="Proteomes" id="UP000549617">
    <property type="component" value="Unassembled WGS sequence"/>
</dbReference>
<keyword evidence="2" id="KW-1003">Cell membrane</keyword>
<comment type="subcellular location">
    <subcellularLocation>
        <location evidence="1">Cell membrane</location>
    </subcellularLocation>
</comment>
<dbReference type="GO" id="GO:0044781">
    <property type="term" value="P:bacterial-type flagellum organization"/>
    <property type="evidence" value="ECO:0007669"/>
    <property type="project" value="InterPro"/>
</dbReference>
<dbReference type="AlphaFoldDB" id="A0A7W9AGS4"/>
<evidence type="ECO:0000256" key="6">
    <source>
        <dbReference type="SAM" id="Phobius"/>
    </source>
</evidence>
<dbReference type="InterPro" id="IPR022781">
    <property type="entry name" value="Flagellar_biosynth_FliO"/>
</dbReference>
<keyword evidence="5 6" id="KW-0472">Membrane</keyword>
<evidence type="ECO:0000256" key="1">
    <source>
        <dbReference type="ARBA" id="ARBA00004236"/>
    </source>
</evidence>
<keyword evidence="7" id="KW-0969">Cilium</keyword>
<keyword evidence="3 6" id="KW-0812">Transmembrane</keyword>
<evidence type="ECO:0000256" key="2">
    <source>
        <dbReference type="ARBA" id="ARBA00022475"/>
    </source>
</evidence>
<dbReference type="Pfam" id="PF04347">
    <property type="entry name" value="FliO"/>
    <property type="match status" value="1"/>
</dbReference>
<dbReference type="EMBL" id="JACIJC010000002">
    <property type="protein sequence ID" value="MBB5685226.1"/>
    <property type="molecule type" value="Genomic_DNA"/>
</dbReference>
<evidence type="ECO:0000313" key="8">
    <source>
        <dbReference type="Proteomes" id="UP000549617"/>
    </source>
</evidence>
<sequence length="102" mass="11044">MDILSILRTLGALGIVLGLLAGALWAVRRYDITLAGGLMGKFMNAAPAKRLSLIERLPLDGRRSIALIRRDNREHLVLMAPEGVLLLEALPARNPPKGKPDA</sequence>
<feature type="transmembrane region" description="Helical" evidence="6">
    <location>
        <begin position="6"/>
        <end position="27"/>
    </location>
</feature>
<dbReference type="RefSeq" id="WP_184016405.1">
    <property type="nucleotide sequence ID" value="NZ_JACIJC010000002.1"/>
</dbReference>
<gene>
    <name evidence="7" type="ORF">FHS49_001234</name>
</gene>
<evidence type="ECO:0000256" key="4">
    <source>
        <dbReference type="ARBA" id="ARBA00022989"/>
    </source>
</evidence>
<proteinExistence type="predicted"/>
<evidence type="ECO:0000313" key="7">
    <source>
        <dbReference type="EMBL" id="MBB5685226.1"/>
    </source>
</evidence>
<organism evidence="7 8">
    <name type="scientific">Sphingobium boeckii</name>
    <dbReference type="NCBI Taxonomy" id="1082345"/>
    <lineage>
        <taxon>Bacteria</taxon>
        <taxon>Pseudomonadati</taxon>
        <taxon>Pseudomonadota</taxon>
        <taxon>Alphaproteobacteria</taxon>
        <taxon>Sphingomonadales</taxon>
        <taxon>Sphingomonadaceae</taxon>
        <taxon>Sphingobium</taxon>
    </lineage>
</organism>
<keyword evidence="8" id="KW-1185">Reference proteome</keyword>
<keyword evidence="4 6" id="KW-1133">Transmembrane helix</keyword>
<keyword evidence="7" id="KW-0966">Cell projection</keyword>
<dbReference type="GO" id="GO:0016020">
    <property type="term" value="C:membrane"/>
    <property type="evidence" value="ECO:0007669"/>
    <property type="project" value="InterPro"/>
</dbReference>
<name>A0A7W9AGS4_9SPHN</name>
<accession>A0A7W9AGS4</accession>
<reference evidence="7 8" key="1">
    <citation type="submission" date="2020-08" db="EMBL/GenBank/DDBJ databases">
        <title>Genomic Encyclopedia of Type Strains, Phase IV (KMG-IV): sequencing the most valuable type-strain genomes for metagenomic binning, comparative biology and taxonomic classification.</title>
        <authorList>
            <person name="Goeker M."/>
        </authorList>
    </citation>
    <scope>NUCLEOTIDE SEQUENCE [LARGE SCALE GENOMIC DNA]</scope>
    <source>
        <strain evidence="7 8">DSM 25079</strain>
    </source>
</reference>
<evidence type="ECO:0000256" key="3">
    <source>
        <dbReference type="ARBA" id="ARBA00022692"/>
    </source>
</evidence>